<dbReference type="InterPro" id="IPR007711">
    <property type="entry name" value="HigB-1"/>
</dbReference>
<gene>
    <name evidence="1" type="primary">higB-1</name>
    <name evidence="1" type="ORF">SAMEA3906486_04059</name>
</gene>
<dbReference type="AlphaFoldDB" id="A0A157SP83"/>
<dbReference type="Pfam" id="PF05015">
    <property type="entry name" value="HigB-like_toxin"/>
    <property type="match status" value="1"/>
</dbReference>
<dbReference type="RefSeq" id="WP_066130955.1">
    <property type="nucleotide sequence ID" value="NZ_FKIF01000007.1"/>
</dbReference>
<dbReference type="OrthoDB" id="9801102at2"/>
<evidence type="ECO:0000313" key="1">
    <source>
        <dbReference type="EMBL" id="SAI72308.1"/>
    </source>
</evidence>
<sequence length="97" mass="10859">MIVSFNCLDTETLFLGFAVPRFANIQRVARRKRLMLHAANWLATLLVPPGNRLGALKGNRAGQHSIRINAQCRVCFIWRMDGAHDVEIVDYPPGSPS</sequence>
<protein>
    <submittedName>
        <fullName evidence="1">Toxin higB-1</fullName>
    </submittedName>
</protein>
<dbReference type="STRING" id="288768.SAMEA3906486_04059"/>
<dbReference type="Proteomes" id="UP000076848">
    <property type="component" value="Unassembled WGS sequence"/>
</dbReference>
<evidence type="ECO:0000313" key="2">
    <source>
        <dbReference type="Proteomes" id="UP000076848"/>
    </source>
</evidence>
<dbReference type="EMBL" id="FKIF01000007">
    <property type="protein sequence ID" value="SAI72308.1"/>
    <property type="molecule type" value="Genomic_DNA"/>
</dbReference>
<dbReference type="InterPro" id="IPR035093">
    <property type="entry name" value="RelE/ParE_toxin_dom_sf"/>
</dbReference>
<keyword evidence="2" id="KW-1185">Reference proteome</keyword>
<organism evidence="1 2">
    <name type="scientific">Bordetella ansorpii</name>
    <dbReference type="NCBI Taxonomy" id="288768"/>
    <lineage>
        <taxon>Bacteria</taxon>
        <taxon>Pseudomonadati</taxon>
        <taxon>Pseudomonadota</taxon>
        <taxon>Betaproteobacteria</taxon>
        <taxon>Burkholderiales</taxon>
        <taxon>Alcaligenaceae</taxon>
        <taxon>Bordetella</taxon>
    </lineage>
</organism>
<dbReference type="SUPFAM" id="SSF143011">
    <property type="entry name" value="RelE-like"/>
    <property type="match status" value="1"/>
</dbReference>
<reference evidence="1 2" key="1">
    <citation type="submission" date="2016-04" db="EMBL/GenBank/DDBJ databases">
        <authorList>
            <consortium name="Pathogen Informatics"/>
        </authorList>
    </citation>
    <scope>NUCLEOTIDE SEQUENCE [LARGE SCALE GENOMIC DNA]</scope>
    <source>
        <strain evidence="1 2">H050680373</strain>
    </source>
</reference>
<dbReference type="Gene3D" id="3.30.2310.20">
    <property type="entry name" value="RelE-like"/>
    <property type="match status" value="1"/>
</dbReference>
<accession>A0A157SP83</accession>
<proteinExistence type="predicted"/>
<name>A0A157SP83_9BORD</name>
<dbReference type="PANTHER" id="PTHR40266">
    <property type="entry name" value="TOXIN HIGB-1"/>
    <property type="match status" value="1"/>
</dbReference>
<dbReference type="PANTHER" id="PTHR40266:SF2">
    <property type="entry name" value="TOXIN HIGB-1"/>
    <property type="match status" value="1"/>
</dbReference>